<evidence type="ECO:0000259" key="2">
    <source>
        <dbReference type="Pfam" id="PF09937"/>
    </source>
</evidence>
<feature type="domain" description="DUF2169" evidence="2">
    <location>
        <begin position="22"/>
        <end position="106"/>
    </location>
</feature>
<organism evidence="3 4">
    <name type="scientific">Burkholderia stabilis</name>
    <dbReference type="NCBI Taxonomy" id="95485"/>
    <lineage>
        <taxon>Bacteria</taxon>
        <taxon>Pseudomonadati</taxon>
        <taxon>Pseudomonadota</taxon>
        <taxon>Betaproteobacteria</taxon>
        <taxon>Burkholderiales</taxon>
        <taxon>Burkholderiaceae</taxon>
        <taxon>Burkholderia</taxon>
        <taxon>Burkholderia cepacia complex</taxon>
    </lineage>
</organism>
<dbReference type="InterPro" id="IPR018683">
    <property type="entry name" value="DUF2169"/>
</dbReference>
<evidence type="ECO:0000256" key="1">
    <source>
        <dbReference type="SAM" id="MobiDB-lite"/>
    </source>
</evidence>
<sequence>MEFINHTPFPALVFAGVDAREQEFHVLVLRQTLTWNDTRDLHFSDAQQPLCEADEFLGPDMRGSVRQESDLCQYKPQCDVIVNATAYPPRREDGSAPTKFDVRLTVSRPGSPTPLPPEPHGLNPLMPASPEEIQAWKAEVERAKKTPTQGERLIEKTLTVTGERHFVRRTGLRRLVAALVKIGSLGIFRLPAWQLTPPEPARDIQLNLEHAFGGQCRIETSDKAADRVPKKQRLTPEQAGAHPDAPRVPIAHDAFSANVSGQGFGRDWYLEATGITAVAAPQIEYSARPVTLGDFDSARVGKLAESAPLVAGLGVRPKGHPERAKLVGTIDRAFIESDAPLPKDFDFAVWNAAWPDQQVDALRGDEQIELANLCAPTTPRSTKDAAGNVTLILNLPGHLPFALVRFENGSIGELEARLDTVLVDSEQREVSCVWRATLAKQPGVRALELRMVERGDGDVMASATSHGERGAHG</sequence>
<feature type="region of interest" description="Disordered" evidence="1">
    <location>
        <begin position="222"/>
        <end position="244"/>
    </location>
</feature>
<accession>A0A4Q2A6K2</accession>
<dbReference type="Pfam" id="PF09937">
    <property type="entry name" value="DUF2169"/>
    <property type="match status" value="2"/>
</dbReference>
<protein>
    <submittedName>
        <fullName evidence="3">DUF2169 domain-containing protein</fullName>
    </submittedName>
</protein>
<dbReference type="OrthoDB" id="237820at2"/>
<dbReference type="EMBL" id="QWEX01000005">
    <property type="protein sequence ID" value="RXV64220.1"/>
    <property type="molecule type" value="Genomic_DNA"/>
</dbReference>
<gene>
    <name evidence="3" type="ORF">D1006_41295</name>
</gene>
<name>A0A4Q2A6K2_9BURK</name>
<comment type="caution">
    <text evidence="3">The sequence shown here is derived from an EMBL/GenBank/DDBJ whole genome shotgun (WGS) entry which is preliminary data.</text>
</comment>
<evidence type="ECO:0000313" key="3">
    <source>
        <dbReference type="EMBL" id="RXV64220.1"/>
    </source>
</evidence>
<reference evidence="3 4" key="1">
    <citation type="submission" date="2018-08" db="EMBL/GenBank/DDBJ databases">
        <title>Mountain-cultivated ginseng endophyte, Burkholderia stabilis and its activity against ginseng root rot disease.</title>
        <authorList>
            <person name="Tapan Kumar M."/>
            <person name="Bae H."/>
            <person name="Shanmugam G."/>
            <person name="Jeon J."/>
        </authorList>
    </citation>
    <scope>NUCLEOTIDE SEQUENCE [LARGE SCALE GENOMIC DNA]</scope>
    <source>
        <strain evidence="3 4">EB159</strain>
    </source>
</reference>
<dbReference type="RefSeq" id="WP_129518807.1">
    <property type="nucleotide sequence ID" value="NZ_QWEX01000005.1"/>
</dbReference>
<evidence type="ECO:0000313" key="4">
    <source>
        <dbReference type="Proteomes" id="UP000289650"/>
    </source>
</evidence>
<dbReference type="AlphaFoldDB" id="A0A4Q2A6K2"/>
<proteinExistence type="predicted"/>
<feature type="domain" description="DUF2169" evidence="2">
    <location>
        <begin position="154"/>
        <end position="435"/>
    </location>
</feature>
<dbReference type="Proteomes" id="UP000289650">
    <property type="component" value="Unassembled WGS sequence"/>
</dbReference>